<comment type="caution">
    <text evidence="2">The sequence shown here is derived from an EMBL/GenBank/DDBJ whole genome shotgun (WGS) entry which is preliminary data.</text>
</comment>
<keyword evidence="3" id="KW-1185">Reference proteome</keyword>
<reference evidence="2" key="1">
    <citation type="submission" date="2023-07" db="EMBL/GenBank/DDBJ databases">
        <authorList>
            <person name="Stuckert A."/>
        </authorList>
    </citation>
    <scope>NUCLEOTIDE SEQUENCE</scope>
</reference>
<dbReference type="Proteomes" id="UP001176940">
    <property type="component" value="Unassembled WGS sequence"/>
</dbReference>
<sequence length="207" mass="22433">MKDGHDSRHDLGKYPGRRGETEGVVTTAPLCFPSAAPFSLLLIYSLPSTAAVSEAGLRRAADELKVVLPGRAPDTVSCRFSSTTPIVPLWSLHDDLILSDSPSAVSEAGLRRAADELKVVLPGRAPDTVSCRFSSTTPIVPCGPYMMISFCLTRLVMSIPQPAVSEAGLRRAADELKVNHDYSRAAEMKVEHDGVLQRRAHESLHRM</sequence>
<organism evidence="2 3">
    <name type="scientific">Ranitomeya imitator</name>
    <name type="common">mimic poison frog</name>
    <dbReference type="NCBI Taxonomy" id="111125"/>
    <lineage>
        <taxon>Eukaryota</taxon>
        <taxon>Metazoa</taxon>
        <taxon>Chordata</taxon>
        <taxon>Craniata</taxon>
        <taxon>Vertebrata</taxon>
        <taxon>Euteleostomi</taxon>
        <taxon>Amphibia</taxon>
        <taxon>Batrachia</taxon>
        <taxon>Anura</taxon>
        <taxon>Neobatrachia</taxon>
        <taxon>Hyloidea</taxon>
        <taxon>Dendrobatidae</taxon>
        <taxon>Dendrobatinae</taxon>
        <taxon>Ranitomeya</taxon>
    </lineage>
</organism>
<gene>
    <name evidence="2" type="ORF">RIMI_LOCUS7008790</name>
</gene>
<evidence type="ECO:0000313" key="2">
    <source>
        <dbReference type="EMBL" id="CAJ0936861.1"/>
    </source>
</evidence>
<name>A0ABN9LE33_9NEOB</name>
<feature type="region of interest" description="Disordered" evidence="1">
    <location>
        <begin position="1"/>
        <end position="20"/>
    </location>
</feature>
<proteinExistence type="predicted"/>
<evidence type="ECO:0000256" key="1">
    <source>
        <dbReference type="SAM" id="MobiDB-lite"/>
    </source>
</evidence>
<protein>
    <submittedName>
        <fullName evidence="2">Uncharacterized protein</fullName>
    </submittedName>
</protein>
<dbReference type="EMBL" id="CAUEEQ010013001">
    <property type="protein sequence ID" value="CAJ0936861.1"/>
    <property type="molecule type" value="Genomic_DNA"/>
</dbReference>
<evidence type="ECO:0000313" key="3">
    <source>
        <dbReference type="Proteomes" id="UP001176940"/>
    </source>
</evidence>
<accession>A0ABN9LE33</accession>